<dbReference type="InterPro" id="IPR041413">
    <property type="entry name" value="MLTR_LBD"/>
</dbReference>
<dbReference type="Proteomes" id="UP001597053">
    <property type="component" value="Unassembled WGS sequence"/>
</dbReference>
<keyword evidence="3" id="KW-1185">Reference proteome</keyword>
<dbReference type="PROSITE" id="PS50943">
    <property type="entry name" value="HTH_CROC1"/>
    <property type="match status" value="1"/>
</dbReference>
<dbReference type="Pfam" id="PF13560">
    <property type="entry name" value="HTH_31"/>
    <property type="match status" value="1"/>
</dbReference>
<reference evidence="3" key="1">
    <citation type="journal article" date="2019" name="Int. J. Syst. Evol. Microbiol.">
        <title>The Global Catalogue of Microorganisms (GCM) 10K type strain sequencing project: providing services to taxonomists for standard genome sequencing and annotation.</title>
        <authorList>
            <consortium name="The Broad Institute Genomics Platform"/>
            <consortium name="The Broad Institute Genome Sequencing Center for Infectious Disease"/>
            <person name="Wu L."/>
            <person name="Ma J."/>
        </authorList>
    </citation>
    <scope>NUCLEOTIDE SEQUENCE [LARGE SCALE GENOMIC DNA]</scope>
    <source>
        <strain evidence="3">JCM 32148</strain>
    </source>
</reference>
<comment type="caution">
    <text evidence="2">The sequence shown here is derived from an EMBL/GenBank/DDBJ whole genome shotgun (WGS) entry which is preliminary data.</text>
</comment>
<feature type="domain" description="HTH cro/C1-type" evidence="1">
    <location>
        <begin position="7"/>
        <end position="54"/>
    </location>
</feature>
<dbReference type="PANTHER" id="PTHR35010:SF2">
    <property type="entry name" value="BLL4672 PROTEIN"/>
    <property type="match status" value="1"/>
</dbReference>
<name>A0ABW3A368_9ACTN</name>
<dbReference type="Gene3D" id="3.30.450.180">
    <property type="match status" value="1"/>
</dbReference>
<dbReference type="PANTHER" id="PTHR35010">
    <property type="entry name" value="BLL4672 PROTEIN-RELATED"/>
    <property type="match status" value="1"/>
</dbReference>
<feature type="non-terminal residue" evidence="2">
    <location>
        <position position="1"/>
    </location>
</feature>
<evidence type="ECO:0000313" key="2">
    <source>
        <dbReference type="EMBL" id="MFD0785333.1"/>
    </source>
</evidence>
<evidence type="ECO:0000259" key="1">
    <source>
        <dbReference type="PROSITE" id="PS50943"/>
    </source>
</evidence>
<organism evidence="2 3">
    <name type="scientific">Micromonospora azadirachtae</name>
    <dbReference type="NCBI Taxonomy" id="1970735"/>
    <lineage>
        <taxon>Bacteria</taxon>
        <taxon>Bacillati</taxon>
        <taxon>Actinomycetota</taxon>
        <taxon>Actinomycetes</taxon>
        <taxon>Micromonosporales</taxon>
        <taxon>Micromonosporaceae</taxon>
        <taxon>Micromonospora</taxon>
    </lineage>
</organism>
<dbReference type="Pfam" id="PF17765">
    <property type="entry name" value="MLTR_LBD"/>
    <property type="match status" value="1"/>
</dbReference>
<dbReference type="EMBL" id="JBHTHM010000775">
    <property type="protein sequence ID" value="MFD0785333.1"/>
    <property type="molecule type" value="Genomic_DNA"/>
</dbReference>
<accession>A0ABW3A368</accession>
<proteinExistence type="predicted"/>
<dbReference type="SMART" id="SM00530">
    <property type="entry name" value="HTH_XRE"/>
    <property type="match status" value="1"/>
</dbReference>
<dbReference type="InterPro" id="IPR001387">
    <property type="entry name" value="Cro/C1-type_HTH"/>
</dbReference>
<dbReference type="SUPFAM" id="SSF47413">
    <property type="entry name" value="lambda repressor-like DNA-binding domains"/>
    <property type="match status" value="1"/>
</dbReference>
<dbReference type="Gene3D" id="1.10.260.40">
    <property type="entry name" value="lambda repressor-like DNA-binding domains"/>
    <property type="match status" value="1"/>
</dbReference>
<gene>
    <name evidence="2" type="ORF">ACFQZ8_15610</name>
</gene>
<dbReference type="InterPro" id="IPR010982">
    <property type="entry name" value="Lambda_DNA-bd_dom_sf"/>
</dbReference>
<protein>
    <submittedName>
        <fullName evidence="2">Helix-turn-helix transcriptional regulator</fullName>
    </submittedName>
</protein>
<evidence type="ECO:0000313" key="3">
    <source>
        <dbReference type="Proteomes" id="UP001597053"/>
    </source>
</evidence>
<sequence>RRRRVPGLRREELAALAGMSVDYYTRLEQGRHSTASPGVLDAIARALNLPEADRRYLHHLAQPAPPQGDPVPVRPETRALMRALGPTPAVLINTSMDVLAMNPAGCRLYDGLDTMPPHERNAIRYMLTAPEARELHGGDWTAIAAEMIGILRLRSGRKPLVGGARDLVDDMAASSELFRRVWQDQTVSLADRRRKIFHHPRAGRIELAVESLVVRHAEGQILIVLSPEPGSAAERAWHELMARDPM</sequence>
<dbReference type="CDD" id="cd00093">
    <property type="entry name" value="HTH_XRE"/>
    <property type="match status" value="1"/>
</dbReference>